<sequence length="382" mass="40691">MIFTAHRLVSAAVLAMVLGLLSLVSGSGAERVSVFAQSDCTVTVQPGESIQKAIDGASSGAVICLAAGMWEENIEIVKSLTLRGAGQKQTKIIGREAYKAVIKIVGNTEIAVGIEKLTISDSYSIGIQARGETLVTIVESQLSHNSGPGIIIQDLSRAIISDSKISSNMTAGIWLWVSAPTQTTISNSQFSNNTWHGIWMIGSAQATISNSQFLDNGISGIEISDNAQAVISDSHFIRNMVGIGIQDSAQAFISASRLFHNVINGVLVTDRAQAKITSSLVEGNGIMDVCKEKGVLCNGITLRRQSQLELSNSKVFNNTDWGIAAYLKKCSYDYDEFVGKVTIDGQTVIEGNSTSNNQKGMGNPGSHPWNRPEVPDGQVCLP</sequence>
<evidence type="ECO:0000313" key="5">
    <source>
        <dbReference type="EMBL" id="BAL57899.1"/>
    </source>
</evidence>
<accession>H5SP13</accession>
<dbReference type="EMBL" id="AP011741">
    <property type="protein sequence ID" value="BAL56238.1"/>
    <property type="molecule type" value="Genomic_DNA"/>
</dbReference>
<dbReference type="InterPro" id="IPR006626">
    <property type="entry name" value="PbH1"/>
</dbReference>
<name>H5SP13_9BACT</name>
<reference evidence="5" key="2">
    <citation type="journal article" date="2012" name="PLoS ONE">
        <title>A Deeply Branching Thermophilic Bacterium with an Ancient Acetyl-CoA Pathway Dominates a Subsurface Ecosystem.</title>
        <authorList>
            <person name="Takami H."/>
            <person name="Noguchi H."/>
            <person name="Takaki Y."/>
            <person name="Uchiyama I."/>
            <person name="Toyoda A."/>
            <person name="Nishi S."/>
            <person name="Chee G.-J."/>
            <person name="Arai W."/>
            <person name="Nunoura T."/>
            <person name="Itoh T."/>
            <person name="Hattori M."/>
            <person name="Takai K."/>
        </authorList>
    </citation>
    <scope>NUCLEOTIDE SEQUENCE</scope>
</reference>
<dbReference type="InterPro" id="IPR011050">
    <property type="entry name" value="Pectin_lyase_fold/virulence"/>
</dbReference>
<feature type="compositionally biased region" description="Polar residues" evidence="2">
    <location>
        <begin position="350"/>
        <end position="360"/>
    </location>
</feature>
<dbReference type="PANTHER" id="PTHR22990:SF15">
    <property type="entry name" value="F-BOX ONLY PROTEIN 10"/>
    <property type="match status" value="1"/>
</dbReference>
<organism evidence="5">
    <name type="scientific">uncultured Acetothermia bacterium</name>
    <dbReference type="NCBI Taxonomy" id="236499"/>
    <lineage>
        <taxon>Bacteria</taxon>
        <taxon>Candidatus Bipolaricaulota</taxon>
        <taxon>environmental samples</taxon>
    </lineage>
</organism>
<dbReference type="SMART" id="SM00710">
    <property type="entry name" value="PbH1"/>
    <property type="match status" value="6"/>
</dbReference>
<feature type="domain" description="Right handed beta helix" evidence="3">
    <location>
        <begin position="182"/>
        <end position="327"/>
    </location>
</feature>
<evidence type="ECO:0000313" key="4">
    <source>
        <dbReference type="EMBL" id="BAL56238.1"/>
    </source>
</evidence>
<proteinExistence type="predicted"/>
<feature type="domain" description="Right handed beta helix" evidence="3">
    <location>
        <begin position="114"/>
        <end position="178"/>
    </location>
</feature>
<protein>
    <submittedName>
        <fullName evidence="5">Cell surface protein</fullName>
    </submittedName>
</protein>
<dbReference type="PANTHER" id="PTHR22990">
    <property type="entry name" value="F-BOX ONLY PROTEIN"/>
    <property type="match status" value="1"/>
</dbReference>
<dbReference type="GO" id="GO:0006511">
    <property type="term" value="P:ubiquitin-dependent protein catabolic process"/>
    <property type="evidence" value="ECO:0007669"/>
    <property type="project" value="TreeGrafter"/>
</dbReference>
<feature type="region of interest" description="Disordered" evidence="2">
    <location>
        <begin position="350"/>
        <end position="382"/>
    </location>
</feature>
<dbReference type="Pfam" id="PF13229">
    <property type="entry name" value="Beta_helix"/>
    <property type="match status" value="2"/>
</dbReference>
<evidence type="ECO:0000259" key="3">
    <source>
        <dbReference type="Pfam" id="PF13229"/>
    </source>
</evidence>
<reference evidence="5" key="1">
    <citation type="journal article" date="2005" name="Environ. Microbiol.">
        <title>Genetic and functional properties of uncultivated thermophilic crenarchaeotes from a subsurface gold mine as revealed by analysis of genome fragments.</title>
        <authorList>
            <person name="Nunoura T."/>
            <person name="Hirayama H."/>
            <person name="Takami H."/>
            <person name="Oida H."/>
            <person name="Nishi S."/>
            <person name="Shimamura S."/>
            <person name="Suzuki Y."/>
            <person name="Inagaki F."/>
            <person name="Takai K."/>
            <person name="Nealson K.H."/>
            <person name="Horikoshi K."/>
        </authorList>
    </citation>
    <scope>NUCLEOTIDE SEQUENCE</scope>
</reference>
<evidence type="ECO:0000256" key="2">
    <source>
        <dbReference type="SAM" id="MobiDB-lite"/>
    </source>
</evidence>
<gene>
    <name evidence="4" type="ORF">HGMM_F35G12C09</name>
    <name evidence="5" type="ORF">HGMM_F52F12C02</name>
</gene>
<dbReference type="InterPro" id="IPR012334">
    <property type="entry name" value="Pectin_lyas_fold"/>
</dbReference>
<dbReference type="InterPro" id="IPR039448">
    <property type="entry name" value="Beta_helix"/>
</dbReference>
<dbReference type="AlphaFoldDB" id="H5SP13"/>
<dbReference type="InterPro" id="IPR051550">
    <property type="entry name" value="SCF-Subunits/Alg-Epimerases"/>
</dbReference>
<dbReference type="SUPFAM" id="SSF51126">
    <property type="entry name" value="Pectin lyase-like"/>
    <property type="match status" value="1"/>
</dbReference>
<dbReference type="EMBL" id="AP011788">
    <property type="protein sequence ID" value="BAL57899.1"/>
    <property type="molecule type" value="Genomic_DNA"/>
</dbReference>
<evidence type="ECO:0000256" key="1">
    <source>
        <dbReference type="ARBA" id="ARBA00022737"/>
    </source>
</evidence>
<dbReference type="Gene3D" id="2.160.20.10">
    <property type="entry name" value="Single-stranded right-handed beta-helix, Pectin lyase-like"/>
    <property type="match status" value="1"/>
</dbReference>
<keyword evidence="1" id="KW-0677">Repeat</keyword>